<name>A0ABQ1M1R9_9SPHI</name>
<dbReference type="InterPro" id="IPR007421">
    <property type="entry name" value="Schlafen_AlbA_2_dom"/>
</dbReference>
<evidence type="ECO:0000313" key="3">
    <source>
        <dbReference type="Proteomes" id="UP000597338"/>
    </source>
</evidence>
<accession>A0ABQ1M1R9</accession>
<dbReference type="Pfam" id="PF04326">
    <property type="entry name" value="SLFN_AlbA_2"/>
    <property type="match status" value="1"/>
</dbReference>
<dbReference type="Proteomes" id="UP000597338">
    <property type="component" value="Unassembled WGS sequence"/>
</dbReference>
<proteinExistence type="predicted"/>
<protein>
    <recommendedName>
        <fullName evidence="1">Schlafen AlbA-2 domain-containing protein</fullName>
    </recommendedName>
</protein>
<evidence type="ECO:0000313" key="2">
    <source>
        <dbReference type="EMBL" id="GGC33529.1"/>
    </source>
</evidence>
<organism evidence="2 3">
    <name type="scientific">Parapedobacter defluvii</name>
    <dbReference type="NCBI Taxonomy" id="2045106"/>
    <lineage>
        <taxon>Bacteria</taxon>
        <taxon>Pseudomonadati</taxon>
        <taxon>Bacteroidota</taxon>
        <taxon>Sphingobacteriia</taxon>
        <taxon>Sphingobacteriales</taxon>
        <taxon>Sphingobacteriaceae</taxon>
        <taxon>Parapedobacter</taxon>
    </lineage>
</organism>
<dbReference type="EMBL" id="BMIK01000009">
    <property type="protein sequence ID" value="GGC33529.1"/>
    <property type="molecule type" value="Genomic_DNA"/>
</dbReference>
<gene>
    <name evidence="2" type="ORF">GCM10011386_27050</name>
</gene>
<comment type="caution">
    <text evidence="2">The sequence shown here is derived from an EMBL/GenBank/DDBJ whole genome shotgun (WGS) entry which is preliminary data.</text>
</comment>
<evidence type="ECO:0000259" key="1">
    <source>
        <dbReference type="Pfam" id="PF04326"/>
    </source>
</evidence>
<dbReference type="Gene3D" id="3.30.950.30">
    <property type="entry name" value="Schlafen, AAA domain"/>
    <property type="match status" value="1"/>
</dbReference>
<dbReference type="RefSeq" id="WP_188751572.1">
    <property type="nucleotide sequence ID" value="NZ_BMIK01000009.1"/>
</dbReference>
<sequence>MSEEIQNIIDYEDEGAKIDFKLEQYAIDKKAFKKSEVLKDISAMANLPSNEDKYIVIGIKKKNGKIEQQNGIESLHDQAIYQQYLNDNIEPEIQFEYKQAAYDGKNISYFRIYGNTDRPYLFKKEVKSLDGKTLYKEGDGYIRTGSATRKMVRSDFERIYESKYLHPDRKNDISIIPYIVQYRSNEIDMEGLWCLDIAIENKSKKSIGLDVEMKVYKSSEFSLISEPDLKDKIYEMEQERKQHDPFRIAGTMPPIHLNLFVSCNEHDDFIIIERHPSRMEKTAISLPQEKTENDVFSRQLIILAEKPASIQAEIIIRSDDFQDGAIIEKIYMEPVSWHSS</sequence>
<feature type="domain" description="Schlafen AlbA-2" evidence="1">
    <location>
        <begin position="14"/>
        <end position="151"/>
    </location>
</feature>
<reference evidence="3" key="1">
    <citation type="journal article" date="2019" name="Int. J. Syst. Evol. Microbiol.">
        <title>The Global Catalogue of Microorganisms (GCM) 10K type strain sequencing project: providing services to taxonomists for standard genome sequencing and annotation.</title>
        <authorList>
            <consortium name="The Broad Institute Genomics Platform"/>
            <consortium name="The Broad Institute Genome Sequencing Center for Infectious Disease"/>
            <person name="Wu L."/>
            <person name="Ma J."/>
        </authorList>
    </citation>
    <scope>NUCLEOTIDE SEQUENCE [LARGE SCALE GENOMIC DNA]</scope>
    <source>
        <strain evidence="3">CGMCC 1.15342</strain>
    </source>
</reference>
<keyword evidence="3" id="KW-1185">Reference proteome</keyword>
<dbReference type="InterPro" id="IPR038461">
    <property type="entry name" value="Schlafen_AlbA_2_dom_sf"/>
</dbReference>